<evidence type="ECO:0000313" key="1">
    <source>
        <dbReference type="EMBL" id="GFS04287.1"/>
    </source>
</evidence>
<organism evidence="1 2">
    <name type="scientific">Elysia marginata</name>
    <dbReference type="NCBI Taxonomy" id="1093978"/>
    <lineage>
        <taxon>Eukaryota</taxon>
        <taxon>Metazoa</taxon>
        <taxon>Spiralia</taxon>
        <taxon>Lophotrochozoa</taxon>
        <taxon>Mollusca</taxon>
        <taxon>Gastropoda</taxon>
        <taxon>Heterobranchia</taxon>
        <taxon>Euthyneura</taxon>
        <taxon>Panpulmonata</taxon>
        <taxon>Sacoglossa</taxon>
        <taxon>Placobranchoidea</taxon>
        <taxon>Plakobranchidae</taxon>
        <taxon>Elysia</taxon>
    </lineage>
</organism>
<accession>A0AAV4I5M4</accession>
<dbReference type="PROSITE" id="PS51257">
    <property type="entry name" value="PROKAR_LIPOPROTEIN"/>
    <property type="match status" value="1"/>
</dbReference>
<name>A0AAV4I5M4_9GAST</name>
<reference evidence="1 2" key="1">
    <citation type="journal article" date="2021" name="Elife">
        <title>Chloroplast acquisition without the gene transfer in kleptoplastic sea slugs, Plakobranchus ocellatus.</title>
        <authorList>
            <person name="Maeda T."/>
            <person name="Takahashi S."/>
            <person name="Yoshida T."/>
            <person name="Shimamura S."/>
            <person name="Takaki Y."/>
            <person name="Nagai Y."/>
            <person name="Toyoda A."/>
            <person name="Suzuki Y."/>
            <person name="Arimoto A."/>
            <person name="Ishii H."/>
            <person name="Satoh N."/>
            <person name="Nishiyama T."/>
            <person name="Hasebe M."/>
            <person name="Maruyama T."/>
            <person name="Minagawa J."/>
            <person name="Obokata J."/>
            <person name="Shigenobu S."/>
        </authorList>
    </citation>
    <scope>NUCLEOTIDE SEQUENCE [LARGE SCALE GENOMIC DNA]</scope>
</reference>
<dbReference type="EMBL" id="BMAT01006006">
    <property type="protein sequence ID" value="GFS04287.1"/>
    <property type="molecule type" value="Genomic_DNA"/>
</dbReference>
<keyword evidence="2" id="KW-1185">Reference proteome</keyword>
<comment type="caution">
    <text evidence="1">The sequence shown here is derived from an EMBL/GenBank/DDBJ whole genome shotgun (WGS) entry which is preliminary data.</text>
</comment>
<proteinExistence type="predicted"/>
<dbReference type="Proteomes" id="UP000762676">
    <property type="component" value="Unassembled WGS sequence"/>
</dbReference>
<dbReference type="AlphaFoldDB" id="A0AAV4I5M4"/>
<gene>
    <name evidence="1" type="ORF">ElyMa_002909300</name>
</gene>
<sequence length="90" mass="9548">MCKSRPTVNATSGATQIVFTGCINIYLFTLTSKSAAAAATAAPCLTVRGTFTPKMVDGQIAGHRVVFYQKVNKTARSCEGQFVACRVLSL</sequence>
<evidence type="ECO:0008006" key="3">
    <source>
        <dbReference type="Google" id="ProtNLM"/>
    </source>
</evidence>
<protein>
    <recommendedName>
        <fullName evidence="3">Secreted protein</fullName>
    </recommendedName>
</protein>
<evidence type="ECO:0000313" key="2">
    <source>
        <dbReference type="Proteomes" id="UP000762676"/>
    </source>
</evidence>